<comment type="subcellular location">
    <subcellularLocation>
        <location evidence="1">Cell outer membrane</location>
    </subcellularLocation>
</comment>
<name>I0WC95_9FLAO</name>
<gene>
    <name evidence="8" type="ORF">W5A_09597</name>
</gene>
<evidence type="ECO:0000256" key="4">
    <source>
        <dbReference type="ARBA" id="ARBA00023136"/>
    </source>
</evidence>
<sequence length="471" mass="54623">MKKIIYILALLPLWGCSGFLDEVDQDKLIPEKVEHYEALLLKEFNGTYPLMRTVDHMTDNLVEDPTATTSRKFSVKTTYTWQREIEIDENGNRISGINSSWEFMYEDIAIANYVIELIDDALGEENQRNYTKGEAYFIRALSYFNLVNLYGLPYNEATANVDLGVPLRDNIGVELTYSRNTVAECYAFIENDLEKAIELITLSAAEKSIWHPNLAACNLLMSRIKLYQQKWDEAIDFADKVIESRSLVKITPNAPFVTQSNSEILYSYYTTNPIRLTDDIPFKANPQLINMYEAKDLRKAVFFSSIDDGTGRFNYYSNKYIRDTYTELGFANFRVAEAYLNRAEAYAKKGESANALNDIMALHAKRYSDVSGIVYPSNPTEVLTLVLNERRKEFCFEDHHRWFDLRRMENRPEIQHEFTLIENNGTRLGKEVYTLLSNDLNYTLPIPIQERNNNPLIRNNERYEKIPIIVD</sequence>
<dbReference type="RefSeq" id="WP_008239931.1">
    <property type="nucleotide sequence ID" value="NZ_AJJU01000014.1"/>
</dbReference>
<dbReference type="PATRIC" id="fig|946077.3.peg.1937"/>
<evidence type="ECO:0000256" key="1">
    <source>
        <dbReference type="ARBA" id="ARBA00004442"/>
    </source>
</evidence>
<dbReference type="CDD" id="cd08977">
    <property type="entry name" value="SusD"/>
    <property type="match status" value="1"/>
</dbReference>
<dbReference type="STRING" id="946077.W5A_09597"/>
<reference evidence="8 9" key="1">
    <citation type="journal article" date="2012" name="J. Bacteriol.">
        <title>Genome Sequence of the Halotolerant Bacterium Imtechella halotolerans K1T.</title>
        <authorList>
            <person name="Kumar S."/>
            <person name="Vikram S."/>
            <person name="Subramanian S."/>
            <person name="Raghava G.P."/>
            <person name="Pinnaka A.K."/>
        </authorList>
    </citation>
    <scope>NUCLEOTIDE SEQUENCE [LARGE SCALE GENOMIC DNA]</scope>
    <source>
        <strain evidence="8 9">K1</strain>
    </source>
</reference>
<dbReference type="OrthoDB" id="630434at2"/>
<keyword evidence="9" id="KW-1185">Reference proteome</keyword>
<dbReference type="Proteomes" id="UP000005938">
    <property type="component" value="Unassembled WGS sequence"/>
</dbReference>
<dbReference type="GO" id="GO:0009279">
    <property type="term" value="C:cell outer membrane"/>
    <property type="evidence" value="ECO:0007669"/>
    <property type="project" value="UniProtKB-SubCell"/>
</dbReference>
<feature type="domain" description="SusD-like N-terminal" evidence="7">
    <location>
        <begin position="19"/>
        <end position="226"/>
    </location>
</feature>
<dbReference type="InterPro" id="IPR011990">
    <property type="entry name" value="TPR-like_helical_dom_sf"/>
</dbReference>
<dbReference type="Gene3D" id="1.25.40.390">
    <property type="match status" value="1"/>
</dbReference>
<evidence type="ECO:0000259" key="7">
    <source>
        <dbReference type="Pfam" id="PF14322"/>
    </source>
</evidence>
<dbReference type="InterPro" id="IPR033985">
    <property type="entry name" value="SusD-like_N"/>
</dbReference>
<dbReference type="InterPro" id="IPR012944">
    <property type="entry name" value="SusD_RagB_dom"/>
</dbReference>
<dbReference type="eggNOG" id="COG2956">
    <property type="taxonomic scope" value="Bacteria"/>
</dbReference>
<evidence type="ECO:0000313" key="8">
    <source>
        <dbReference type="EMBL" id="EID74011.1"/>
    </source>
</evidence>
<comment type="caution">
    <text evidence="8">The sequence shown here is derived from an EMBL/GenBank/DDBJ whole genome shotgun (WGS) entry which is preliminary data.</text>
</comment>
<protein>
    <submittedName>
        <fullName evidence="8">RagB/SusD domain-containing protein</fullName>
    </submittedName>
</protein>
<dbReference type="SUPFAM" id="SSF48452">
    <property type="entry name" value="TPR-like"/>
    <property type="match status" value="1"/>
</dbReference>
<dbReference type="Pfam" id="PF07980">
    <property type="entry name" value="SusD_RagB"/>
    <property type="match status" value="1"/>
</dbReference>
<keyword evidence="4" id="KW-0472">Membrane</keyword>
<feature type="domain" description="RagB/SusD" evidence="6">
    <location>
        <begin position="316"/>
        <end position="463"/>
    </location>
</feature>
<evidence type="ECO:0000256" key="5">
    <source>
        <dbReference type="ARBA" id="ARBA00023237"/>
    </source>
</evidence>
<proteinExistence type="inferred from homology"/>
<evidence type="ECO:0000313" key="9">
    <source>
        <dbReference type="Proteomes" id="UP000005938"/>
    </source>
</evidence>
<dbReference type="Pfam" id="PF14322">
    <property type="entry name" value="SusD-like_3"/>
    <property type="match status" value="1"/>
</dbReference>
<comment type="similarity">
    <text evidence="2">Belongs to the SusD family.</text>
</comment>
<organism evidence="8 9">
    <name type="scientific">Imtechella halotolerans K1</name>
    <dbReference type="NCBI Taxonomy" id="946077"/>
    <lineage>
        <taxon>Bacteria</taxon>
        <taxon>Pseudomonadati</taxon>
        <taxon>Bacteroidota</taxon>
        <taxon>Flavobacteriia</taxon>
        <taxon>Flavobacteriales</taxon>
        <taxon>Flavobacteriaceae</taxon>
        <taxon>Imtechella</taxon>
    </lineage>
</organism>
<dbReference type="AlphaFoldDB" id="I0WC95"/>
<keyword evidence="5" id="KW-0998">Cell outer membrane</keyword>
<evidence type="ECO:0000256" key="3">
    <source>
        <dbReference type="ARBA" id="ARBA00022729"/>
    </source>
</evidence>
<dbReference type="EMBL" id="AJJU01000014">
    <property type="protein sequence ID" value="EID74011.1"/>
    <property type="molecule type" value="Genomic_DNA"/>
</dbReference>
<keyword evidence="3" id="KW-0732">Signal</keyword>
<evidence type="ECO:0000259" key="6">
    <source>
        <dbReference type="Pfam" id="PF07980"/>
    </source>
</evidence>
<evidence type="ECO:0000256" key="2">
    <source>
        <dbReference type="ARBA" id="ARBA00006275"/>
    </source>
</evidence>
<accession>I0WC95</accession>